<dbReference type="EMBL" id="AP014946">
    <property type="protein sequence ID" value="BAT58905.1"/>
    <property type="molecule type" value="Genomic_DNA"/>
</dbReference>
<keyword evidence="3" id="KW-0813">Transport</keyword>
<keyword evidence="5 8" id="KW-0812">Transmembrane</keyword>
<dbReference type="GO" id="GO:0005886">
    <property type="term" value="C:plasma membrane"/>
    <property type="evidence" value="ECO:0007669"/>
    <property type="project" value="UniProtKB-SubCell"/>
</dbReference>
<dbReference type="OrthoDB" id="9800873at2"/>
<comment type="subcellular location">
    <subcellularLocation>
        <location evidence="1 8">Cell membrane</location>
        <topology evidence="1 8">Multi-pass membrane protein</topology>
    </subcellularLocation>
</comment>
<evidence type="ECO:0000256" key="8">
    <source>
        <dbReference type="RuleBase" id="RU363041"/>
    </source>
</evidence>
<keyword evidence="10" id="KW-1185">Reference proteome</keyword>
<dbReference type="RefSeq" id="WP_096353534.1">
    <property type="nucleotide sequence ID" value="NZ_AP014946.1"/>
</dbReference>
<feature type="transmembrane region" description="Helical" evidence="8">
    <location>
        <begin position="131"/>
        <end position="156"/>
    </location>
</feature>
<dbReference type="KEGG" id="vgo:GJW-30_1_01433"/>
<evidence type="ECO:0000256" key="2">
    <source>
        <dbReference type="ARBA" id="ARBA00009142"/>
    </source>
</evidence>
<evidence type="ECO:0000313" key="10">
    <source>
        <dbReference type="Proteomes" id="UP000236884"/>
    </source>
</evidence>
<keyword evidence="7 8" id="KW-0472">Membrane</keyword>
<gene>
    <name evidence="9" type="ORF">GJW-30_1_01433</name>
</gene>
<dbReference type="Proteomes" id="UP000236884">
    <property type="component" value="Chromosome"/>
</dbReference>
<comment type="similarity">
    <text evidence="2 8">Belongs to the 4-toluene sulfonate uptake permease (TSUP) (TC 2.A.102) family.</text>
</comment>
<feature type="transmembrane region" description="Helical" evidence="8">
    <location>
        <begin position="75"/>
        <end position="93"/>
    </location>
</feature>
<name>A0A0S3PSL7_9BRAD</name>
<accession>A0A0S3PSL7</accession>
<protein>
    <recommendedName>
        <fullName evidence="8">Probable membrane transporter protein</fullName>
    </recommendedName>
</protein>
<evidence type="ECO:0000256" key="7">
    <source>
        <dbReference type="ARBA" id="ARBA00023136"/>
    </source>
</evidence>
<feature type="transmembrane region" description="Helical" evidence="8">
    <location>
        <begin position="196"/>
        <end position="216"/>
    </location>
</feature>
<evidence type="ECO:0000256" key="1">
    <source>
        <dbReference type="ARBA" id="ARBA00004651"/>
    </source>
</evidence>
<feature type="transmembrane region" description="Helical" evidence="8">
    <location>
        <begin position="6"/>
        <end position="25"/>
    </location>
</feature>
<feature type="transmembrane region" description="Helical" evidence="8">
    <location>
        <begin position="32"/>
        <end position="55"/>
    </location>
</feature>
<feature type="transmembrane region" description="Helical" evidence="8">
    <location>
        <begin position="228"/>
        <end position="248"/>
    </location>
</feature>
<dbReference type="PANTHER" id="PTHR30269">
    <property type="entry name" value="TRANSMEMBRANE PROTEIN YFCA"/>
    <property type="match status" value="1"/>
</dbReference>
<evidence type="ECO:0000256" key="6">
    <source>
        <dbReference type="ARBA" id="ARBA00022989"/>
    </source>
</evidence>
<evidence type="ECO:0000256" key="3">
    <source>
        <dbReference type="ARBA" id="ARBA00022448"/>
    </source>
</evidence>
<dbReference type="Pfam" id="PF01925">
    <property type="entry name" value="TauE"/>
    <property type="match status" value="1"/>
</dbReference>
<dbReference type="PANTHER" id="PTHR30269:SF32">
    <property type="entry name" value="MEMBRANE TRANSPORTER PROTEIN-RELATED"/>
    <property type="match status" value="1"/>
</dbReference>
<keyword evidence="4 8" id="KW-1003">Cell membrane</keyword>
<evidence type="ECO:0000256" key="5">
    <source>
        <dbReference type="ARBA" id="ARBA00022692"/>
    </source>
</evidence>
<reference evidence="9 10" key="1">
    <citation type="submission" date="2015-08" db="EMBL/GenBank/DDBJ databases">
        <title>Investigation of the bacterial diversity of lava forest soil.</title>
        <authorList>
            <person name="Lee J.S."/>
        </authorList>
    </citation>
    <scope>NUCLEOTIDE SEQUENCE [LARGE SCALE GENOMIC DNA]</scope>
    <source>
        <strain evidence="9 10">GJW-30</strain>
    </source>
</reference>
<dbReference type="InterPro" id="IPR052017">
    <property type="entry name" value="TSUP"/>
</dbReference>
<evidence type="ECO:0000256" key="4">
    <source>
        <dbReference type="ARBA" id="ARBA00022475"/>
    </source>
</evidence>
<feature type="transmembrane region" description="Helical" evidence="8">
    <location>
        <begin position="100"/>
        <end position="119"/>
    </location>
</feature>
<feature type="transmembrane region" description="Helical" evidence="8">
    <location>
        <begin position="168"/>
        <end position="190"/>
    </location>
</feature>
<dbReference type="InterPro" id="IPR002781">
    <property type="entry name" value="TM_pro_TauE-like"/>
</dbReference>
<dbReference type="AlphaFoldDB" id="A0A0S3PSL7"/>
<evidence type="ECO:0000313" key="9">
    <source>
        <dbReference type="EMBL" id="BAT58905.1"/>
    </source>
</evidence>
<organism evidence="9 10">
    <name type="scientific">Variibacter gotjawalensis</name>
    <dbReference type="NCBI Taxonomy" id="1333996"/>
    <lineage>
        <taxon>Bacteria</taxon>
        <taxon>Pseudomonadati</taxon>
        <taxon>Pseudomonadota</taxon>
        <taxon>Alphaproteobacteria</taxon>
        <taxon>Hyphomicrobiales</taxon>
        <taxon>Nitrobacteraceae</taxon>
        <taxon>Variibacter</taxon>
    </lineage>
</organism>
<proteinExistence type="inferred from homology"/>
<sequence length="249" mass="26083">MPEISTHLVMVVAAFLVAGIVKGIIGLGLPTVAIGLLSLLMPPAQAAAILTAPSFVTNVWQAVVGGRLLDLLKRFWLMLAGVVIGIFIGAGMLTGANTTLAVTGLGIALIAYAVWGLFGVPLRVSPSAERWLSPIIGIVTGLVTGATGVFVIPAVPYLQALEMERDELVQALGIFFLISTIALTVVLYRAGLFQTGGVAAMSLIAIVPAVIGMWIGQKIREFISPKTFRIVMLCGVLILGLHLASRAFI</sequence>
<keyword evidence="6 8" id="KW-1133">Transmembrane helix</keyword>